<reference evidence="2" key="1">
    <citation type="submission" date="2017-01" db="EMBL/GenBank/DDBJ databases">
        <authorList>
            <person name="Mah S.A."/>
            <person name="Swanson W.J."/>
            <person name="Moy G.W."/>
            <person name="Vacquier V.D."/>
        </authorList>
    </citation>
    <scope>NUCLEOTIDE SEQUENCE [LARGE SCALE GENOMIC DNA]</scope>
    <source>
        <strain evidence="2">124861</strain>
    </source>
</reference>
<dbReference type="AlphaFoldDB" id="A0A1X3DL49"/>
<accession>A0A1X3DL49</accession>
<evidence type="ECO:0000313" key="2">
    <source>
        <dbReference type="Proteomes" id="UP000193303"/>
    </source>
</evidence>
<evidence type="ECO:0000313" key="1">
    <source>
        <dbReference type="EMBL" id="OSI24661.1"/>
    </source>
</evidence>
<comment type="caution">
    <text evidence="1">The sequence shown here is derived from an EMBL/GenBank/DDBJ whole genome shotgun (WGS) entry which is preliminary data.</text>
</comment>
<dbReference type="Proteomes" id="UP000193303">
    <property type="component" value="Unassembled WGS sequence"/>
</dbReference>
<dbReference type="EMBL" id="MTAB01000003">
    <property type="protein sequence ID" value="OSI24661.1"/>
    <property type="molecule type" value="Genomic_DNA"/>
</dbReference>
<proteinExistence type="predicted"/>
<organism evidence="1 2">
    <name type="scientific">Neisseria dumasiana</name>
    <dbReference type="NCBI Taxonomy" id="1931275"/>
    <lineage>
        <taxon>Bacteria</taxon>
        <taxon>Pseudomonadati</taxon>
        <taxon>Pseudomonadota</taxon>
        <taxon>Betaproteobacteria</taxon>
        <taxon>Neisseriales</taxon>
        <taxon>Neisseriaceae</taxon>
        <taxon>Neisseria</taxon>
    </lineage>
</organism>
<dbReference type="RefSeq" id="WP_085358083.1">
    <property type="nucleotide sequence ID" value="NZ_MTAB01000003.1"/>
</dbReference>
<sequence length="64" mass="7100">MGVYRKIFNYEPNGEDAQIGVLQNSPDGVFVRLNGDKQGNVFETEAAALNDVRNVRGWPNAYLA</sequence>
<name>A0A1X3DL49_9NEIS</name>
<protein>
    <submittedName>
        <fullName evidence="1">Uncharacterized protein</fullName>
    </submittedName>
</protein>
<gene>
    <name evidence="1" type="ORF">BV912_02060</name>
</gene>